<proteinExistence type="predicted"/>
<dbReference type="AlphaFoldDB" id="A0A1G6YMC2"/>
<dbReference type="RefSeq" id="WP_090860097.1">
    <property type="nucleotide sequence ID" value="NZ_FMZM01000012.1"/>
</dbReference>
<evidence type="ECO:0000313" key="2">
    <source>
        <dbReference type="Proteomes" id="UP000199034"/>
    </source>
</evidence>
<keyword evidence="2" id="KW-1185">Reference proteome</keyword>
<evidence type="ECO:0000313" key="1">
    <source>
        <dbReference type="EMBL" id="SDD90817.1"/>
    </source>
</evidence>
<accession>A0A1G6YMC2</accession>
<dbReference type="EMBL" id="FMZM01000012">
    <property type="protein sequence ID" value="SDD90817.1"/>
    <property type="molecule type" value="Genomic_DNA"/>
</dbReference>
<sequence length="154" mass="17042">MDPRTTDRTRKARLIRGGSAEPTGVAWLDEEGEDVADARVFRSRLLRRVLGVRVHAPAGDGDLVLVSTRRSRVLATPVPYETDTGPVVLGAEPLGPNTHVLSWRRPAGSWHAFAVLRLDGARDAEPLPFDPVRRQVPGLRRYPTGRLREAVLTR</sequence>
<organism evidence="1 2">
    <name type="scientific">Nocardioides lianchengensis</name>
    <dbReference type="NCBI Taxonomy" id="1045774"/>
    <lineage>
        <taxon>Bacteria</taxon>
        <taxon>Bacillati</taxon>
        <taxon>Actinomycetota</taxon>
        <taxon>Actinomycetes</taxon>
        <taxon>Propionibacteriales</taxon>
        <taxon>Nocardioidaceae</taxon>
        <taxon>Nocardioides</taxon>
    </lineage>
</organism>
<dbReference type="Proteomes" id="UP000199034">
    <property type="component" value="Unassembled WGS sequence"/>
</dbReference>
<name>A0A1G6YMC2_9ACTN</name>
<gene>
    <name evidence="1" type="ORF">SAMN05421872_11281</name>
</gene>
<reference evidence="1 2" key="1">
    <citation type="submission" date="2016-10" db="EMBL/GenBank/DDBJ databases">
        <authorList>
            <person name="de Groot N.N."/>
        </authorList>
    </citation>
    <scope>NUCLEOTIDE SEQUENCE [LARGE SCALE GENOMIC DNA]</scope>
    <source>
        <strain evidence="1 2">CGMCC 4.6858</strain>
    </source>
</reference>
<dbReference type="OrthoDB" id="3368165at2"/>
<dbReference type="STRING" id="1045774.SAMN05421872_11281"/>
<protein>
    <submittedName>
        <fullName evidence="1">Uncharacterized protein</fullName>
    </submittedName>
</protein>